<feature type="domain" description="Bacterial Ig" evidence="2">
    <location>
        <begin position="299"/>
        <end position="374"/>
    </location>
</feature>
<reference evidence="5 6" key="1">
    <citation type="submission" date="2020-02" db="EMBL/GenBank/DDBJ databases">
        <title>Rhodobacter translucens sp. nov., a novel bacterium isolated from activated sludge.</title>
        <authorList>
            <person name="Liu J."/>
        </authorList>
    </citation>
    <scope>NUCLEOTIDE SEQUENCE [LARGE SCALE GENOMIC DNA]</scope>
    <source>
        <strain evidence="5 6">HX-7-19</strain>
    </source>
</reference>
<feature type="domain" description="Bacterial Ig" evidence="2">
    <location>
        <begin position="817"/>
        <end position="884"/>
    </location>
</feature>
<organism evidence="5 6">
    <name type="scientific">Paragemmobacter kunshanensis</name>
    <dbReference type="NCBI Taxonomy" id="2583234"/>
    <lineage>
        <taxon>Bacteria</taxon>
        <taxon>Pseudomonadati</taxon>
        <taxon>Pseudomonadota</taxon>
        <taxon>Alphaproteobacteria</taxon>
        <taxon>Rhodobacterales</taxon>
        <taxon>Paracoccaceae</taxon>
        <taxon>Paragemmobacter</taxon>
    </lineage>
</organism>
<dbReference type="InterPro" id="IPR044016">
    <property type="entry name" value="Big_13"/>
</dbReference>
<evidence type="ECO:0000259" key="3">
    <source>
        <dbReference type="Pfam" id="PF19077"/>
    </source>
</evidence>
<dbReference type="GO" id="GO:0005975">
    <property type="term" value="P:carbohydrate metabolic process"/>
    <property type="evidence" value="ECO:0007669"/>
    <property type="project" value="TreeGrafter"/>
</dbReference>
<dbReference type="PANTHER" id="PTHR22901">
    <property type="entry name" value="SIALATE O-ACETYLESTERASE"/>
    <property type="match status" value="1"/>
</dbReference>
<protein>
    <recommendedName>
        <fullName evidence="7">BapA prefix-like domain-containing protein</fullName>
    </recommendedName>
</protein>
<name>A0A6M1TNK5_9RHOB</name>
<evidence type="ECO:0000256" key="1">
    <source>
        <dbReference type="SAM" id="MobiDB-lite"/>
    </source>
</evidence>
<dbReference type="InterPro" id="IPR013783">
    <property type="entry name" value="Ig-like_fold"/>
</dbReference>
<dbReference type="AlphaFoldDB" id="A0A6M1TNK5"/>
<feature type="region of interest" description="Disordered" evidence="1">
    <location>
        <begin position="176"/>
        <end position="197"/>
    </location>
</feature>
<feature type="domain" description="Bacterial Ig-like" evidence="3">
    <location>
        <begin position="407"/>
        <end position="477"/>
    </location>
</feature>
<proteinExistence type="predicted"/>
<feature type="domain" description="Biofilm-associated protein BapA-like prefix-like" evidence="4">
    <location>
        <begin position="39"/>
        <end position="88"/>
    </location>
</feature>
<evidence type="ECO:0008006" key="7">
    <source>
        <dbReference type="Google" id="ProtNLM"/>
    </source>
</evidence>
<feature type="domain" description="Bacterial Ig-like" evidence="3">
    <location>
        <begin position="714"/>
        <end position="789"/>
    </location>
</feature>
<gene>
    <name evidence="5" type="ORF">G5V65_01870</name>
</gene>
<dbReference type="InterPro" id="IPR039329">
    <property type="entry name" value="SIAE"/>
</dbReference>
<dbReference type="Pfam" id="PF17936">
    <property type="entry name" value="Big_6"/>
    <property type="match status" value="2"/>
</dbReference>
<dbReference type="InterPro" id="IPR041498">
    <property type="entry name" value="Big_6"/>
</dbReference>
<comment type="caution">
    <text evidence="5">The sequence shown here is derived from an EMBL/GenBank/DDBJ whole genome shotgun (WGS) entry which is preliminary data.</text>
</comment>
<dbReference type="PANTHER" id="PTHR22901:SF0">
    <property type="entry name" value="SIALATE O-ACETYLESTERASE"/>
    <property type="match status" value="1"/>
</dbReference>
<dbReference type="GO" id="GO:0001681">
    <property type="term" value="F:sialate O-acetylesterase activity"/>
    <property type="evidence" value="ECO:0007669"/>
    <property type="project" value="InterPro"/>
</dbReference>
<accession>A0A6M1TNK5</accession>
<dbReference type="Proteomes" id="UP000474758">
    <property type="component" value="Unassembled WGS sequence"/>
</dbReference>
<dbReference type="Pfam" id="PF22783">
    <property type="entry name" value="BapA_N"/>
    <property type="match status" value="1"/>
</dbReference>
<sequence>MSSAIDFAVRTAAGGTTYGHVAAPGESSFIQSGLGDKLSLNISPQSVIGYTREGNDLVIELVDGRTITVADWFDAPAETPNRLFLSTDGMVTEVALADAGNGQLVPSFALAVGGEKWSPLDDLRFGDGDPVVTLAGTGEDDPAGMGIFAPALLGLGGAGAAGAALIGGGLLLGGGGGGGGGSNPTRSIDGTGTTTTITTNTAQPAIEVTGTGIPGESVVVTIGTRSETVTVQPDGTWTAGFSGATLPLDGNHTVTATFGTGGTATTLTGGAYIIDMTPPTATVTEGTQSTGDIENLAEYANGVTLRGTSEAGATVSVTLGVPGTPGAITRDAVMNADGSWSVTFTPQEIAGGERTQTVTIIATDRLGNVGTPLTEVIELDTIAPPLSLNAVTGDDLVNRAESLSQVLITGTATANTTVTLQIQGMATPVTLQVNDQGQWSHAIAANTLTDGTYSYTVRTADAAGNPTERTGSFRVDTQMSVAIDGGFAFDGVVNLAESRGALTLTGTAPADSTRVEVQWLGQTYPATLNGNGTWSLQFPAGLATASQMSEIRVTAWDAAENSNFATLPVRIDLETALSVEQYPVGSDQVLSGSEQRSGFTLDGEGEAGARVYLNLNGRDLGPVTVADNGIWSYTFTATDLQGLSHGQQATITAYAVDAAGNRSTPDVTRSFTLDTQVGDFTFAAPDLQLGATPDSPRDATVLNATERSAGLPVQGTVEPGATVTLRVVETGWTTTIPASQTQGGTWTFTLPAAALPQGAAQTATISATATDAQGNTTAQPMERTIAIDTVVADFNAADIRLGTGTDNVLNAREHAVGLPVEGRAEAGSSISVTMNGHTERTTANAQGIWSVTFTPDQIPTGERTGIPVSVTATDTAGNVSETITRSFDLDTVAPTTPSVLRTEDFAGGYSAITTTNTNDAYSFHRVDATGAATRVIADESLTNRGEDRFDFRSDVPDGSYLVINTRDTAGNEANTLFIKNTATGVAVDLTREGLAGFDLSAIDLTRAPDARLTITAQQLESLTGPDQQLIVKGEATDQVTLHNVTHQEHNVRDAVTGQVYDIYTLGDSGARILLEDDVSRTVIV</sequence>
<evidence type="ECO:0000259" key="2">
    <source>
        <dbReference type="Pfam" id="PF17936"/>
    </source>
</evidence>
<dbReference type="Pfam" id="PF19077">
    <property type="entry name" value="Big_13"/>
    <property type="match status" value="2"/>
</dbReference>
<evidence type="ECO:0000313" key="6">
    <source>
        <dbReference type="Proteomes" id="UP000474758"/>
    </source>
</evidence>
<dbReference type="Gene3D" id="2.60.40.10">
    <property type="entry name" value="Immunoglobulins"/>
    <property type="match status" value="7"/>
</dbReference>
<dbReference type="InterPro" id="IPR048051">
    <property type="entry name" value="BapA-like_prefix-like"/>
</dbReference>
<dbReference type="RefSeq" id="WP_165046712.1">
    <property type="nucleotide sequence ID" value="NZ_JAALFE010000001.1"/>
</dbReference>
<keyword evidence="6" id="KW-1185">Reference proteome</keyword>
<dbReference type="NCBIfam" id="NF033510">
    <property type="entry name" value="Ca_tandemer"/>
    <property type="match status" value="6"/>
</dbReference>
<evidence type="ECO:0000259" key="4">
    <source>
        <dbReference type="Pfam" id="PF22783"/>
    </source>
</evidence>
<evidence type="ECO:0000313" key="5">
    <source>
        <dbReference type="EMBL" id="NGQ89627.1"/>
    </source>
</evidence>
<dbReference type="EMBL" id="JAALFE010000001">
    <property type="protein sequence ID" value="NGQ89627.1"/>
    <property type="molecule type" value="Genomic_DNA"/>
</dbReference>